<dbReference type="OMA" id="YIHVTQT"/>
<feature type="transmembrane region" description="Helical" evidence="5">
    <location>
        <begin position="133"/>
        <end position="153"/>
    </location>
</feature>
<dbReference type="STRING" id="9785.ENSLAFP00000027580"/>
<evidence type="ECO:0000256" key="5">
    <source>
        <dbReference type="SAM" id="Phobius"/>
    </source>
</evidence>
<dbReference type="PANTHER" id="PTHR10671:SF34">
    <property type="entry name" value="PROTEIN NKG7"/>
    <property type="match status" value="1"/>
</dbReference>
<comment type="subcellular location">
    <subcellularLocation>
        <location evidence="1">Membrane</location>
        <topology evidence="1">Multi-pass membrane protein</topology>
    </subcellularLocation>
</comment>
<dbReference type="AlphaFoldDB" id="G3UIC2"/>
<dbReference type="OrthoDB" id="9427654at2759"/>
<dbReference type="RefSeq" id="XP_023399100.1">
    <property type="nucleotide sequence ID" value="XM_023543332.2"/>
</dbReference>
<reference evidence="6" key="3">
    <citation type="submission" date="2025-09" db="UniProtKB">
        <authorList>
            <consortium name="Ensembl"/>
        </authorList>
    </citation>
    <scope>IDENTIFICATION</scope>
    <source>
        <strain evidence="6">Isolate ISIS603380</strain>
    </source>
</reference>
<keyword evidence="4 5" id="KW-0472">Membrane</keyword>
<dbReference type="InterPro" id="IPR050579">
    <property type="entry name" value="PMP-22/EMP/MP20-like"/>
</dbReference>
<dbReference type="InterPro" id="IPR004031">
    <property type="entry name" value="PMP22/EMP/MP20/Claudin"/>
</dbReference>
<dbReference type="FunCoup" id="G3UIC2">
    <property type="interactions" value="20"/>
</dbReference>
<gene>
    <name evidence="6" type="primary">NKG7</name>
</gene>
<dbReference type="eggNOG" id="ENOG502SUH4">
    <property type="taxonomic scope" value="Eukaryota"/>
</dbReference>
<dbReference type="CTD" id="4818"/>
<dbReference type="GO" id="GO:0005886">
    <property type="term" value="C:plasma membrane"/>
    <property type="evidence" value="ECO:0007669"/>
    <property type="project" value="Ensembl"/>
</dbReference>
<dbReference type="GeneID" id="100663213"/>
<accession>G3UIC2</accession>
<dbReference type="InParanoid" id="G3UIC2"/>
<evidence type="ECO:0000256" key="3">
    <source>
        <dbReference type="ARBA" id="ARBA00022989"/>
    </source>
</evidence>
<dbReference type="GeneTree" id="ENSGT01050000244814"/>
<feature type="transmembrane region" description="Helical" evidence="5">
    <location>
        <begin position="62"/>
        <end position="85"/>
    </location>
</feature>
<dbReference type="Ensembl" id="ENSLAFT00000026168.1">
    <property type="protein sequence ID" value="ENSLAFP00000027580.1"/>
    <property type="gene ID" value="ENSLAFG00000028212.1"/>
</dbReference>
<evidence type="ECO:0000256" key="1">
    <source>
        <dbReference type="ARBA" id="ARBA00004141"/>
    </source>
</evidence>
<dbReference type="GO" id="GO:0042832">
    <property type="term" value="P:defense response to protozoan"/>
    <property type="evidence" value="ECO:0007669"/>
    <property type="project" value="Ensembl"/>
</dbReference>
<dbReference type="Pfam" id="PF00822">
    <property type="entry name" value="PMP22_Claudin"/>
    <property type="match status" value="1"/>
</dbReference>
<reference evidence="6" key="2">
    <citation type="submission" date="2025-08" db="UniProtKB">
        <authorList>
            <consortium name="Ensembl"/>
        </authorList>
    </citation>
    <scope>IDENTIFICATION</scope>
    <source>
        <strain evidence="6">Isolate ISIS603380</strain>
    </source>
</reference>
<dbReference type="KEGG" id="lav:100663213"/>
<keyword evidence="7" id="KW-1185">Reference proteome</keyword>
<reference evidence="6 7" key="1">
    <citation type="submission" date="2009-06" db="EMBL/GenBank/DDBJ databases">
        <title>The Genome Sequence of Loxodonta africana (African elephant).</title>
        <authorList>
            <person name="Di Palma F."/>
            <person name="Heiman D."/>
            <person name="Young S."/>
            <person name="Johnson J."/>
            <person name="Lander E.S."/>
            <person name="Lindblad-Toh K."/>
        </authorList>
    </citation>
    <scope>NUCLEOTIDE SEQUENCE [LARGE SCALE GENOMIC DNA]</scope>
    <source>
        <strain evidence="6 7">Isolate ISIS603380</strain>
    </source>
</reference>
<dbReference type="Proteomes" id="UP000007646">
    <property type="component" value="Unassembled WGS sequence"/>
</dbReference>
<organism evidence="6 7">
    <name type="scientific">Loxodonta africana</name>
    <name type="common">African elephant</name>
    <dbReference type="NCBI Taxonomy" id="9785"/>
    <lineage>
        <taxon>Eukaryota</taxon>
        <taxon>Metazoa</taxon>
        <taxon>Chordata</taxon>
        <taxon>Craniata</taxon>
        <taxon>Vertebrata</taxon>
        <taxon>Euteleostomi</taxon>
        <taxon>Mammalia</taxon>
        <taxon>Eutheria</taxon>
        <taxon>Afrotheria</taxon>
        <taxon>Proboscidea</taxon>
        <taxon>Elephantidae</taxon>
        <taxon>Loxodonta</taxon>
    </lineage>
</organism>
<dbReference type="PANTHER" id="PTHR10671">
    <property type="entry name" value="EPITHELIAL MEMBRANE PROTEIN-RELATED"/>
    <property type="match status" value="1"/>
</dbReference>
<protein>
    <submittedName>
        <fullName evidence="6">Natural killer cell granule protein 7</fullName>
    </submittedName>
</protein>
<sequence length="165" mass="17479">MEPCRSLALFAGSLALVCMLVALSTNFWIVAIGSTSSAHTGLWPSEGSVAAGYIHVTEGFSIMAALWVLVSMVILLLSFFIPLLSAPGHGPLVSAITAFAAVLFMTVAMAVYTSERWGQVPEPHIQAFFGWSFYLGWVSVLFSLCAGALTLGAHCSARQSGYEAV</sequence>
<proteinExistence type="predicted"/>
<keyword evidence="3 5" id="KW-1133">Transmembrane helix</keyword>
<dbReference type="Gene3D" id="1.20.140.150">
    <property type="match status" value="1"/>
</dbReference>
<name>G3UIC2_LOXAF</name>
<evidence type="ECO:0000313" key="6">
    <source>
        <dbReference type="Ensembl" id="ENSLAFP00000027580.1"/>
    </source>
</evidence>
<evidence type="ECO:0000256" key="2">
    <source>
        <dbReference type="ARBA" id="ARBA00022692"/>
    </source>
</evidence>
<dbReference type="GO" id="GO:0101004">
    <property type="term" value="C:cytolytic granule membrane"/>
    <property type="evidence" value="ECO:0007669"/>
    <property type="project" value="Ensembl"/>
</dbReference>
<evidence type="ECO:0000313" key="7">
    <source>
        <dbReference type="Proteomes" id="UP000007646"/>
    </source>
</evidence>
<evidence type="ECO:0000256" key="4">
    <source>
        <dbReference type="ARBA" id="ARBA00023136"/>
    </source>
</evidence>
<keyword evidence="2 5" id="KW-0812">Transmembrane</keyword>
<dbReference type="HOGENOM" id="CLU_133330_0_0_1"/>
<feature type="transmembrane region" description="Helical" evidence="5">
    <location>
        <begin position="92"/>
        <end position="113"/>
    </location>
</feature>